<feature type="region of interest" description="Disordered" evidence="1">
    <location>
        <begin position="1"/>
        <end position="111"/>
    </location>
</feature>
<name>A0A290WTG0_9BURK</name>
<keyword evidence="3" id="KW-1185">Reference proteome</keyword>
<dbReference type="AlphaFoldDB" id="A0A290WTG0"/>
<dbReference type="RefSeq" id="WP_096234324.1">
    <property type="nucleotide sequence ID" value="NZ_CP023422.1"/>
</dbReference>
<proteinExistence type="predicted"/>
<evidence type="ECO:0000313" key="2">
    <source>
        <dbReference type="EMBL" id="ATD60199.1"/>
    </source>
</evidence>
<sequence length="111" mass="11094">MSNSTLDPDNLPVTPDRVLGSGHGKGALGPSDSSDSGSDMQGVPGQDAEELENDSDAAGTGERAGVEPHNGVADGGDIDVDHVESLAPLPPAEKAEDELPPRSTVSPAPSA</sequence>
<evidence type="ECO:0000256" key="1">
    <source>
        <dbReference type="SAM" id="MobiDB-lite"/>
    </source>
</evidence>
<dbReference type="EMBL" id="CP023422">
    <property type="protein sequence ID" value="ATD60199.1"/>
    <property type="molecule type" value="Genomic_DNA"/>
</dbReference>
<dbReference type="Proteomes" id="UP000218437">
    <property type="component" value="Chromosome"/>
</dbReference>
<gene>
    <name evidence="2" type="ORF">CNX70_08340</name>
</gene>
<accession>A0A290WTG0</accession>
<reference evidence="2 3" key="1">
    <citation type="submission" date="2017-09" db="EMBL/GenBank/DDBJ databases">
        <title>Complete genome sequence of Janthinobacterium svalbardensis PAMC 27463.</title>
        <authorList>
            <person name="Cho Y.-J."/>
            <person name="Cho A."/>
            <person name="Kim O.-S."/>
            <person name="Lee J.-I."/>
        </authorList>
    </citation>
    <scope>NUCLEOTIDE SEQUENCE [LARGE SCALE GENOMIC DNA]</scope>
    <source>
        <strain evidence="2 3">PAMC 27463</strain>
    </source>
</reference>
<evidence type="ECO:0008006" key="4">
    <source>
        <dbReference type="Google" id="ProtNLM"/>
    </source>
</evidence>
<organism evidence="2 3">
    <name type="scientific">Janthinobacterium svalbardensis</name>
    <dbReference type="NCBI Taxonomy" id="368607"/>
    <lineage>
        <taxon>Bacteria</taxon>
        <taxon>Pseudomonadati</taxon>
        <taxon>Pseudomonadota</taxon>
        <taxon>Betaproteobacteria</taxon>
        <taxon>Burkholderiales</taxon>
        <taxon>Oxalobacteraceae</taxon>
        <taxon>Janthinobacterium</taxon>
    </lineage>
</organism>
<evidence type="ECO:0000313" key="3">
    <source>
        <dbReference type="Proteomes" id="UP000218437"/>
    </source>
</evidence>
<dbReference type="KEGG" id="jsv:CNX70_08340"/>
<protein>
    <recommendedName>
        <fullName evidence="4">MatE family transporter</fullName>
    </recommendedName>
</protein>